<feature type="compositionally biased region" description="Basic residues" evidence="1">
    <location>
        <begin position="42"/>
        <end position="53"/>
    </location>
</feature>
<evidence type="ECO:0000256" key="1">
    <source>
        <dbReference type="SAM" id="MobiDB-lite"/>
    </source>
</evidence>
<organism evidence="2">
    <name type="scientific">uncultured Ramlibacter sp</name>
    <dbReference type="NCBI Taxonomy" id="260755"/>
    <lineage>
        <taxon>Bacteria</taxon>
        <taxon>Pseudomonadati</taxon>
        <taxon>Pseudomonadota</taxon>
        <taxon>Betaproteobacteria</taxon>
        <taxon>Burkholderiales</taxon>
        <taxon>Comamonadaceae</taxon>
        <taxon>Ramlibacter</taxon>
        <taxon>environmental samples</taxon>
    </lineage>
</organism>
<feature type="non-terminal residue" evidence="2">
    <location>
        <position position="1"/>
    </location>
</feature>
<protein>
    <submittedName>
        <fullName evidence="2">Excinuclease ABC subunit B</fullName>
    </submittedName>
</protein>
<feature type="compositionally biased region" description="Low complexity" evidence="1">
    <location>
        <begin position="161"/>
        <end position="172"/>
    </location>
</feature>
<feature type="compositionally biased region" description="Basic and acidic residues" evidence="1">
    <location>
        <begin position="15"/>
        <end position="27"/>
    </location>
</feature>
<gene>
    <name evidence="2" type="ORF">AVDCRST_MAG51-584</name>
</gene>
<proteinExistence type="predicted"/>
<feature type="region of interest" description="Disordered" evidence="1">
    <location>
        <begin position="1"/>
        <end position="356"/>
    </location>
</feature>
<accession>A0A6J4NUN2</accession>
<sequence length="356" mass="36860">PGGLHADAVHLPGGRQDRPAGRDRAADSHAVQPQRAGLLARHLPRARRHHRRVPGGAQRTGGAAGAVRRRDRIAAAVRSAHRPHPAEGAAVHDLSVQPLRHPAREGGHGGGVDQDRAGRAAEGAGGRRQAGGSPAAGAAHALRPGNAQRGRPLQGHRELHAAPVGRAAGSAAIHADRLPAEGLADVPGREPPDDRPARRHVQRRPPAQDHAGGVRLPPALGAGQPAAEIRGVRDPDAAGNLRVGHARQLREGTRRPGGGATGAADGPDRPSGGGSPGHQPSRRRAPGDSHPRREERAGADHHPDQTHGRAVDGLPGGQRRQGPLHAQRHRHRGAGRDPARPAAGRLRRAGGHQPAA</sequence>
<reference evidence="2" key="1">
    <citation type="submission" date="2020-02" db="EMBL/GenBank/DDBJ databases">
        <authorList>
            <person name="Meier V. D."/>
        </authorList>
    </citation>
    <scope>NUCLEOTIDE SEQUENCE</scope>
    <source>
        <strain evidence="2">AVDCRST_MAG51</strain>
    </source>
</reference>
<name>A0A6J4NUN2_9BURK</name>
<dbReference type="AlphaFoldDB" id="A0A6J4NUN2"/>
<evidence type="ECO:0000313" key="2">
    <source>
        <dbReference type="EMBL" id="CAA9395662.1"/>
    </source>
</evidence>
<feature type="compositionally biased region" description="Low complexity" evidence="1">
    <location>
        <begin position="130"/>
        <end position="147"/>
    </location>
</feature>
<dbReference type="EMBL" id="CADCUX010000155">
    <property type="protein sequence ID" value="CAA9395662.1"/>
    <property type="molecule type" value="Genomic_DNA"/>
</dbReference>
<feature type="compositionally biased region" description="Basic and acidic residues" evidence="1">
    <location>
        <begin position="102"/>
        <end position="119"/>
    </location>
</feature>
<feature type="compositionally biased region" description="Low complexity" evidence="1">
    <location>
        <begin position="216"/>
        <end position="227"/>
    </location>
</feature>
<feature type="compositionally biased region" description="Basic and acidic residues" evidence="1">
    <location>
        <begin position="285"/>
        <end position="310"/>
    </location>
</feature>
<feature type="non-terminal residue" evidence="2">
    <location>
        <position position="356"/>
    </location>
</feature>
<feature type="compositionally biased region" description="Basic and acidic residues" evidence="1">
    <location>
        <begin position="187"/>
        <end position="196"/>
    </location>
</feature>